<dbReference type="EC" id="2.1.1.207" evidence="6"/>
<evidence type="ECO:0000256" key="4">
    <source>
        <dbReference type="ARBA" id="ARBA00022691"/>
    </source>
</evidence>
<sequence>MFNIVLISPEHPGNVGNISRTCVLTESRLHLIRPFKFDFSNKSLKKAGIDYWDKLDLVVHDSLDEFFTYVKDKNIYLIETGSDKNYADISYKDGDYFIFGREKEGIEKEILDKYKEKIYTIPMTNKLNRSLNLANSVAIVLYEGLRQNNFKI</sequence>
<keyword evidence="4 6" id="KW-0949">S-adenosyl-L-methionine</keyword>
<organism evidence="9 10">
    <name type="scientific">Anaerococcus hydrogenalis</name>
    <dbReference type="NCBI Taxonomy" id="33029"/>
    <lineage>
        <taxon>Bacteria</taxon>
        <taxon>Bacillati</taxon>
        <taxon>Bacillota</taxon>
        <taxon>Tissierellia</taxon>
        <taxon>Tissierellales</taxon>
        <taxon>Peptoniphilaceae</taxon>
        <taxon>Anaerococcus</taxon>
    </lineage>
</organism>
<comment type="subcellular location">
    <subcellularLocation>
        <location evidence="6">Cytoplasm</location>
    </subcellularLocation>
</comment>
<keyword evidence="5 6" id="KW-0819">tRNA processing</keyword>
<name>A0A2N6ULB3_9FIRM</name>
<dbReference type="RefSeq" id="WP_102197666.1">
    <property type="nucleotide sequence ID" value="NZ_CAMQCN010000097.1"/>
</dbReference>
<feature type="domain" description="tRNA/rRNA methyltransferase SpoU type" evidence="8">
    <location>
        <begin position="2"/>
        <end position="142"/>
    </location>
</feature>
<dbReference type="CDD" id="cd18094">
    <property type="entry name" value="SpoU-like_TrmL"/>
    <property type="match status" value="1"/>
</dbReference>
<feature type="binding site" evidence="6 7">
    <location>
        <position position="100"/>
    </location>
    <ligand>
        <name>S-adenosyl-L-methionine</name>
        <dbReference type="ChEBI" id="CHEBI:59789"/>
    </ligand>
</feature>
<evidence type="ECO:0000256" key="2">
    <source>
        <dbReference type="ARBA" id="ARBA00022603"/>
    </source>
</evidence>
<dbReference type="GeneID" id="84578079"/>
<accession>A0A2N6ULB3</accession>
<dbReference type="PANTHER" id="PTHR42971">
    <property type="entry name" value="TRNA (CYTIDINE(34)-2'-O)-METHYLTRANSFERASE"/>
    <property type="match status" value="1"/>
</dbReference>
<dbReference type="AlphaFoldDB" id="A0A2N6ULB3"/>
<dbReference type="Pfam" id="PF00588">
    <property type="entry name" value="SpoU_methylase"/>
    <property type="match status" value="1"/>
</dbReference>
<dbReference type="GO" id="GO:0141098">
    <property type="term" value="F:tRNA (cytidine(34)-2'-O)-methyltransferase activity"/>
    <property type="evidence" value="ECO:0007669"/>
    <property type="project" value="RHEA"/>
</dbReference>
<dbReference type="PANTHER" id="PTHR42971:SF1">
    <property type="entry name" value="TRNA (CYTIDINE(34)-2'-O)-METHYLTRANSFERASE"/>
    <property type="match status" value="1"/>
</dbReference>
<dbReference type="Gene3D" id="3.40.1280.10">
    <property type="match status" value="1"/>
</dbReference>
<feature type="binding site" evidence="6 7">
    <location>
        <position position="78"/>
    </location>
    <ligand>
        <name>S-adenosyl-L-methionine</name>
        <dbReference type="ChEBI" id="CHEBI:59789"/>
    </ligand>
</feature>
<comment type="catalytic activity">
    <reaction evidence="6">
        <text>cytidine(34) in tRNA + S-adenosyl-L-methionine = 2'-O-methylcytidine(34) in tRNA + S-adenosyl-L-homocysteine + H(+)</text>
        <dbReference type="Rhea" id="RHEA:43084"/>
        <dbReference type="Rhea" id="RHEA-COMP:10331"/>
        <dbReference type="Rhea" id="RHEA-COMP:10332"/>
        <dbReference type="ChEBI" id="CHEBI:15378"/>
        <dbReference type="ChEBI" id="CHEBI:57856"/>
        <dbReference type="ChEBI" id="CHEBI:59789"/>
        <dbReference type="ChEBI" id="CHEBI:74495"/>
        <dbReference type="ChEBI" id="CHEBI:82748"/>
        <dbReference type="EC" id="2.1.1.207"/>
    </reaction>
</comment>
<dbReference type="GO" id="GO:0005737">
    <property type="term" value="C:cytoplasm"/>
    <property type="evidence" value="ECO:0007669"/>
    <property type="project" value="UniProtKB-SubCell"/>
</dbReference>
<evidence type="ECO:0000313" key="9">
    <source>
        <dbReference type="EMBL" id="PMC82652.1"/>
    </source>
</evidence>
<dbReference type="EMBL" id="PNHP01000001">
    <property type="protein sequence ID" value="PMC82652.1"/>
    <property type="molecule type" value="Genomic_DNA"/>
</dbReference>
<evidence type="ECO:0000256" key="6">
    <source>
        <dbReference type="HAMAP-Rule" id="MF_01885"/>
    </source>
</evidence>
<dbReference type="GO" id="GO:0002130">
    <property type="term" value="P:wobble position ribose methylation"/>
    <property type="evidence" value="ECO:0007669"/>
    <property type="project" value="TreeGrafter"/>
</dbReference>
<evidence type="ECO:0000313" key="10">
    <source>
        <dbReference type="Proteomes" id="UP000235658"/>
    </source>
</evidence>
<proteinExistence type="inferred from homology"/>
<keyword evidence="1 6" id="KW-0963">Cytoplasm</keyword>
<dbReference type="GO" id="GO:0003723">
    <property type="term" value="F:RNA binding"/>
    <property type="evidence" value="ECO:0007669"/>
    <property type="project" value="InterPro"/>
</dbReference>
<comment type="catalytic activity">
    <reaction evidence="6">
        <text>5-carboxymethylaminomethyluridine(34) in tRNA(Leu) + S-adenosyl-L-methionine = 5-carboxymethylaminomethyl-2'-O-methyluridine(34) in tRNA(Leu) + S-adenosyl-L-homocysteine + H(+)</text>
        <dbReference type="Rhea" id="RHEA:43088"/>
        <dbReference type="Rhea" id="RHEA-COMP:10333"/>
        <dbReference type="Rhea" id="RHEA-COMP:10334"/>
        <dbReference type="ChEBI" id="CHEBI:15378"/>
        <dbReference type="ChEBI" id="CHEBI:57856"/>
        <dbReference type="ChEBI" id="CHEBI:59789"/>
        <dbReference type="ChEBI" id="CHEBI:74508"/>
        <dbReference type="ChEBI" id="CHEBI:74511"/>
        <dbReference type="EC" id="2.1.1.207"/>
    </reaction>
</comment>
<keyword evidence="2 6" id="KW-0489">Methyltransferase</keyword>
<dbReference type="PIRSF" id="PIRSF029256">
    <property type="entry name" value="SpoU_TrmH_prd"/>
    <property type="match status" value="1"/>
</dbReference>
<feature type="binding site" evidence="6 7">
    <location>
        <position position="121"/>
    </location>
    <ligand>
        <name>S-adenosyl-L-methionine</name>
        <dbReference type="ChEBI" id="CHEBI:59789"/>
    </ligand>
</feature>
<protein>
    <recommendedName>
        <fullName evidence="6">Putative tRNA (cytidine(34)-2'-O)-methyltransferase</fullName>
        <ecNumber evidence="6">2.1.1.207</ecNumber>
    </recommendedName>
    <alternativeName>
        <fullName evidence="6">tRNA (cytidine/uridine-2'-O-)-methyltransferase</fullName>
    </alternativeName>
</protein>
<keyword evidence="3 6" id="KW-0808">Transferase</keyword>
<evidence type="ECO:0000256" key="7">
    <source>
        <dbReference type="PIRSR" id="PIRSR029256-1"/>
    </source>
</evidence>
<gene>
    <name evidence="9" type="ORF">CJ192_02645</name>
</gene>
<dbReference type="HAMAP" id="MF_01885">
    <property type="entry name" value="tRNA_methyltr_TrmL"/>
    <property type="match status" value="1"/>
</dbReference>
<feature type="binding site" evidence="6 7">
    <location>
        <position position="130"/>
    </location>
    <ligand>
        <name>S-adenosyl-L-methionine</name>
        <dbReference type="ChEBI" id="CHEBI:59789"/>
    </ligand>
</feature>
<evidence type="ECO:0000256" key="3">
    <source>
        <dbReference type="ARBA" id="ARBA00022679"/>
    </source>
</evidence>
<dbReference type="InterPro" id="IPR001537">
    <property type="entry name" value="SpoU_MeTrfase"/>
</dbReference>
<dbReference type="SUPFAM" id="SSF75217">
    <property type="entry name" value="alpha/beta knot"/>
    <property type="match status" value="1"/>
</dbReference>
<evidence type="ECO:0000259" key="8">
    <source>
        <dbReference type="Pfam" id="PF00588"/>
    </source>
</evidence>
<evidence type="ECO:0000256" key="5">
    <source>
        <dbReference type="ARBA" id="ARBA00022694"/>
    </source>
</evidence>
<dbReference type="InterPro" id="IPR016914">
    <property type="entry name" value="TrmL"/>
</dbReference>
<evidence type="ECO:0000256" key="1">
    <source>
        <dbReference type="ARBA" id="ARBA00022490"/>
    </source>
</evidence>
<reference evidence="9 10" key="1">
    <citation type="submission" date="2017-09" db="EMBL/GenBank/DDBJ databases">
        <title>Bacterial strain isolated from the female urinary microbiota.</title>
        <authorList>
            <person name="Thomas-White K."/>
            <person name="Kumar N."/>
            <person name="Forster S."/>
            <person name="Putonti C."/>
            <person name="Lawley T."/>
            <person name="Wolfe A.J."/>
        </authorList>
    </citation>
    <scope>NUCLEOTIDE SEQUENCE [LARGE SCALE GENOMIC DNA]</scope>
    <source>
        <strain evidence="9 10">UMB0204</strain>
    </source>
</reference>
<comment type="similarity">
    <text evidence="6">Belongs to the class IV-like SAM-binding methyltransferase superfamily. RNA methyltransferase TrmH family. TrmL subfamily.</text>
</comment>
<comment type="caution">
    <text evidence="9">The sequence shown here is derived from an EMBL/GenBank/DDBJ whole genome shotgun (WGS) entry which is preliminary data.</text>
</comment>
<comment type="function">
    <text evidence="6">Could methylate the ribose at the nucleotide 34 wobble position in tRNA.</text>
</comment>
<dbReference type="Proteomes" id="UP000235658">
    <property type="component" value="Unassembled WGS sequence"/>
</dbReference>
<dbReference type="InterPro" id="IPR029028">
    <property type="entry name" value="Alpha/beta_knot_MTases"/>
</dbReference>
<dbReference type="InterPro" id="IPR029026">
    <property type="entry name" value="tRNA_m1G_MTases_N"/>
</dbReference>
<dbReference type="GO" id="GO:0141102">
    <property type="term" value="F:tRNA (5-carboxymethylaminomethyluridine(34)-2'-O)-methyltransferase activity"/>
    <property type="evidence" value="ECO:0007669"/>
    <property type="project" value="RHEA"/>
</dbReference>